<gene>
    <name evidence="1" type="ORF">FSP39_017655</name>
</gene>
<organism evidence="1 2">
    <name type="scientific">Pinctada imbricata</name>
    <name type="common">Atlantic pearl-oyster</name>
    <name type="synonym">Pinctada martensii</name>
    <dbReference type="NCBI Taxonomy" id="66713"/>
    <lineage>
        <taxon>Eukaryota</taxon>
        <taxon>Metazoa</taxon>
        <taxon>Spiralia</taxon>
        <taxon>Lophotrochozoa</taxon>
        <taxon>Mollusca</taxon>
        <taxon>Bivalvia</taxon>
        <taxon>Autobranchia</taxon>
        <taxon>Pteriomorphia</taxon>
        <taxon>Pterioida</taxon>
        <taxon>Pterioidea</taxon>
        <taxon>Pteriidae</taxon>
        <taxon>Pinctada</taxon>
    </lineage>
</organism>
<sequence>MAEEQEDNRSILALEVTEEQREAIRAFYVHNEWDFNEIDIVDQNNSNSESQTETVEQHYIPQDPESDECEHCLCRPCITDELHRQSWLESESHAPNKRNSSLRKDKYKRFWTNLFHRRVWRDSRYLARKEEALSRDRTEYDVFHRRDLMPKCVVTLVRSWLPNPPNKPYIGHRWE</sequence>
<evidence type="ECO:0000313" key="1">
    <source>
        <dbReference type="EMBL" id="KAK3098257.1"/>
    </source>
</evidence>
<comment type="caution">
    <text evidence="1">The sequence shown here is derived from an EMBL/GenBank/DDBJ whole genome shotgun (WGS) entry which is preliminary data.</text>
</comment>
<proteinExistence type="predicted"/>
<dbReference type="Proteomes" id="UP001186944">
    <property type="component" value="Unassembled WGS sequence"/>
</dbReference>
<dbReference type="EMBL" id="VSWD01000007">
    <property type="protein sequence ID" value="KAK3098257.1"/>
    <property type="molecule type" value="Genomic_DNA"/>
</dbReference>
<accession>A0AA88YF70</accession>
<reference evidence="1" key="1">
    <citation type="submission" date="2019-08" db="EMBL/GenBank/DDBJ databases">
        <title>The improved chromosome-level genome for the pearl oyster Pinctada fucata martensii using PacBio sequencing and Hi-C.</title>
        <authorList>
            <person name="Zheng Z."/>
        </authorList>
    </citation>
    <scope>NUCLEOTIDE SEQUENCE</scope>
    <source>
        <strain evidence="1">ZZ-2019</strain>
        <tissue evidence="1">Adductor muscle</tissue>
    </source>
</reference>
<name>A0AA88YF70_PINIB</name>
<dbReference type="AlphaFoldDB" id="A0AA88YF70"/>
<evidence type="ECO:0000313" key="2">
    <source>
        <dbReference type="Proteomes" id="UP001186944"/>
    </source>
</evidence>
<protein>
    <submittedName>
        <fullName evidence="1">Uncharacterized protein</fullName>
    </submittedName>
</protein>
<keyword evidence="2" id="KW-1185">Reference proteome</keyword>